<organism evidence="1 2">
    <name type="scientific">Trichinella nativa</name>
    <dbReference type="NCBI Taxonomy" id="6335"/>
    <lineage>
        <taxon>Eukaryota</taxon>
        <taxon>Metazoa</taxon>
        <taxon>Ecdysozoa</taxon>
        <taxon>Nematoda</taxon>
        <taxon>Enoplea</taxon>
        <taxon>Dorylaimia</taxon>
        <taxon>Trichinellida</taxon>
        <taxon>Trichinellidae</taxon>
        <taxon>Trichinella</taxon>
    </lineage>
</organism>
<evidence type="ECO:0000313" key="1">
    <source>
        <dbReference type="EMBL" id="OUC48571.1"/>
    </source>
</evidence>
<reference evidence="1 2" key="1">
    <citation type="submission" date="2015-04" db="EMBL/GenBank/DDBJ databases">
        <title>Draft genome of the roundworm Trichinella nativa.</title>
        <authorList>
            <person name="Mitreva M."/>
        </authorList>
    </citation>
    <scope>NUCLEOTIDE SEQUENCE [LARGE SCALE GENOMIC DNA]</scope>
    <source>
        <strain evidence="1 2">ISS45</strain>
    </source>
</reference>
<proteinExistence type="predicted"/>
<dbReference type="EMBL" id="LVZM01002546">
    <property type="protein sequence ID" value="OUC48571.1"/>
    <property type="molecule type" value="Genomic_DNA"/>
</dbReference>
<accession>A0A1Y3ETV5</accession>
<comment type="caution">
    <text evidence="1">The sequence shown here is derived from an EMBL/GenBank/DDBJ whole genome shotgun (WGS) entry which is preliminary data.</text>
</comment>
<name>A0A1Y3ETV5_9BILA</name>
<dbReference type="Proteomes" id="UP000243006">
    <property type="component" value="Unassembled WGS sequence"/>
</dbReference>
<gene>
    <name evidence="1" type="ORF">D917_06057</name>
</gene>
<evidence type="ECO:0000313" key="2">
    <source>
        <dbReference type="Proteomes" id="UP000243006"/>
    </source>
</evidence>
<protein>
    <submittedName>
        <fullName evidence="1">Uncharacterized protein</fullName>
    </submittedName>
</protein>
<sequence length="128" mass="14605">MTLRGHLVSEACRTHCPSVFHPIDQQLTTTVRVLHWNRTPEVATVVGQQPTVARISFAYRESSRAELKGTVANLNSIFCSANQISTRLDQKAKCWPYGGNCFLFVAFYRRQFKLQSQPHLSVSIYLIY</sequence>
<dbReference type="AlphaFoldDB" id="A0A1Y3ETV5"/>
<feature type="non-terminal residue" evidence="1">
    <location>
        <position position="128"/>
    </location>
</feature>